<sequence>KVAEEAYEVFLAHDQNRKCKKQSKVAEKTNEECESHLIAEEEA</sequence>
<dbReference type="EMBL" id="CAJVPP010017680">
    <property type="protein sequence ID" value="CAG8733250.1"/>
    <property type="molecule type" value="Genomic_DNA"/>
</dbReference>
<reference evidence="1" key="1">
    <citation type="submission" date="2021-06" db="EMBL/GenBank/DDBJ databases">
        <authorList>
            <person name="Kallberg Y."/>
            <person name="Tangrot J."/>
            <person name="Rosling A."/>
        </authorList>
    </citation>
    <scope>NUCLEOTIDE SEQUENCE</scope>
    <source>
        <strain evidence="1">87-6 pot B 2015</strain>
    </source>
</reference>
<comment type="caution">
    <text evidence="1">The sequence shown here is derived from an EMBL/GenBank/DDBJ whole genome shotgun (WGS) entry which is preliminary data.</text>
</comment>
<proteinExistence type="predicted"/>
<evidence type="ECO:0000313" key="2">
    <source>
        <dbReference type="Proteomes" id="UP000789375"/>
    </source>
</evidence>
<keyword evidence="2" id="KW-1185">Reference proteome</keyword>
<dbReference type="AlphaFoldDB" id="A0A9N9NFM2"/>
<feature type="non-terminal residue" evidence="1">
    <location>
        <position position="1"/>
    </location>
</feature>
<accession>A0A9N9NFM2</accession>
<dbReference type="Proteomes" id="UP000789375">
    <property type="component" value="Unassembled WGS sequence"/>
</dbReference>
<gene>
    <name evidence="1" type="ORF">FMOSSE_LOCUS15750</name>
</gene>
<evidence type="ECO:0000313" key="1">
    <source>
        <dbReference type="EMBL" id="CAG8733250.1"/>
    </source>
</evidence>
<organism evidence="1 2">
    <name type="scientific">Funneliformis mosseae</name>
    <name type="common">Endomycorrhizal fungus</name>
    <name type="synonym">Glomus mosseae</name>
    <dbReference type="NCBI Taxonomy" id="27381"/>
    <lineage>
        <taxon>Eukaryota</taxon>
        <taxon>Fungi</taxon>
        <taxon>Fungi incertae sedis</taxon>
        <taxon>Mucoromycota</taxon>
        <taxon>Glomeromycotina</taxon>
        <taxon>Glomeromycetes</taxon>
        <taxon>Glomerales</taxon>
        <taxon>Glomeraceae</taxon>
        <taxon>Funneliformis</taxon>
    </lineage>
</organism>
<protein>
    <submittedName>
        <fullName evidence="1">11878_t:CDS:1</fullName>
    </submittedName>
</protein>
<name>A0A9N9NFM2_FUNMO</name>